<feature type="domain" description="HTH lacI-type" evidence="5">
    <location>
        <begin position="5"/>
        <end position="59"/>
    </location>
</feature>
<dbReference type="InterPro" id="IPR001387">
    <property type="entry name" value="Cro/C1-type_HTH"/>
</dbReference>
<dbReference type="PANTHER" id="PTHR30146:SF148">
    <property type="entry name" value="HTH-TYPE TRANSCRIPTIONAL REPRESSOR PURR-RELATED"/>
    <property type="match status" value="1"/>
</dbReference>
<keyword evidence="3" id="KW-0238">DNA-binding</keyword>
<dbReference type="SUPFAM" id="SSF53822">
    <property type="entry name" value="Periplasmic binding protein-like I"/>
    <property type="match status" value="1"/>
</dbReference>
<dbReference type="EMBL" id="FORA01000001">
    <property type="protein sequence ID" value="SFI26528.1"/>
    <property type="molecule type" value="Genomic_DNA"/>
</dbReference>
<keyword evidence="1" id="KW-0678">Repressor</keyword>
<gene>
    <name evidence="7" type="ORF">SAMN04488095_0317</name>
</gene>
<evidence type="ECO:0000256" key="3">
    <source>
        <dbReference type="ARBA" id="ARBA00023125"/>
    </source>
</evidence>
<dbReference type="InterPro" id="IPR000843">
    <property type="entry name" value="HTH_LacI"/>
</dbReference>
<dbReference type="InterPro" id="IPR010982">
    <property type="entry name" value="Lambda_DNA-bd_dom_sf"/>
</dbReference>
<evidence type="ECO:0000256" key="1">
    <source>
        <dbReference type="ARBA" id="ARBA00022491"/>
    </source>
</evidence>
<dbReference type="PROSITE" id="PS50943">
    <property type="entry name" value="HTH_CROC1"/>
    <property type="match status" value="1"/>
</dbReference>
<sequence>MAKKVTSQDVARHAGVSQSAVSRVFTKGASVSPEMAARVRKSAEALGYRPNALARGLITGRSRIIGLVVAYLDNPFYPDAIEKLSHALQAEGYHLLIFTTGKHGIDTERVISELIDYQVDGIITASINLSGELTRACAAAGIPVVLFNRGIPGSGLSAVTSDNQSGGRKAAEFLLAGGHARIAHIQGFEKASTSIDRLIGFEMALDAAGQGLHALGNGKYDRASAAEAARVMMDAPDPPDAIFVANDHMALAVMDVLRFDLGLSVPGDVSIIGYDDVPMAAWPSYDLTTLRQPTRRMVAATVEELLALLDAPTRPARRIEIDGPLVVRTSARIPDGWTQ</sequence>
<reference evidence="7 8" key="1">
    <citation type="submission" date="2016-10" db="EMBL/GenBank/DDBJ databases">
        <authorList>
            <person name="de Groot N.N."/>
        </authorList>
    </citation>
    <scope>NUCLEOTIDE SEQUENCE [LARGE SCALE GENOMIC DNA]</scope>
    <source>
        <strain evidence="7 8">DSM 19073</strain>
    </source>
</reference>
<organism evidence="7 8">
    <name type="scientific">Jannaschia pohangensis</name>
    <dbReference type="NCBI Taxonomy" id="390807"/>
    <lineage>
        <taxon>Bacteria</taxon>
        <taxon>Pseudomonadati</taxon>
        <taxon>Pseudomonadota</taxon>
        <taxon>Alphaproteobacteria</taxon>
        <taxon>Rhodobacterales</taxon>
        <taxon>Roseobacteraceae</taxon>
        <taxon>Jannaschia</taxon>
    </lineage>
</organism>
<dbReference type="CDD" id="cd01392">
    <property type="entry name" value="HTH_LacI"/>
    <property type="match status" value="1"/>
</dbReference>
<dbReference type="STRING" id="390807.SAMN04488095_0317"/>
<dbReference type="Pfam" id="PF00356">
    <property type="entry name" value="LacI"/>
    <property type="match status" value="1"/>
</dbReference>
<dbReference type="Gene3D" id="3.40.50.2300">
    <property type="match status" value="2"/>
</dbReference>
<evidence type="ECO:0000256" key="2">
    <source>
        <dbReference type="ARBA" id="ARBA00023015"/>
    </source>
</evidence>
<dbReference type="PROSITE" id="PS50932">
    <property type="entry name" value="HTH_LACI_2"/>
    <property type="match status" value="1"/>
</dbReference>
<dbReference type="CDD" id="cd06278">
    <property type="entry name" value="PBP1_LacI-like"/>
    <property type="match status" value="1"/>
</dbReference>
<dbReference type="GO" id="GO:0000976">
    <property type="term" value="F:transcription cis-regulatory region binding"/>
    <property type="evidence" value="ECO:0007669"/>
    <property type="project" value="TreeGrafter"/>
</dbReference>
<keyword evidence="8" id="KW-1185">Reference proteome</keyword>
<dbReference type="AlphaFoldDB" id="A0A1I3GSP3"/>
<evidence type="ECO:0000313" key="7">
    <source>
        <dbReference type="EMBL" id="SFI26528.1"/>
    </source>
</evidence>
<dbReference type="Gene3D" id="1.10.260.40">
    <property type="entry name" value="lambda repressor-like DNA-binding domains"/>
    <property type="match status" value="1"/>
</dbReference>
<keyword evidence="2" id="KW-0805">Transcription regulation</keyword>
<proteinExistence type="predicted"/>
<dbReference type="Pfam" id="PF13377">
    <property type="entry name" value="Peripla_BP_3"/>
    <property type="match status" value="1"/>
</dbReference>
<evidence type="ECO:0000313" key="8">
    <source>
        <dbReference type="Proteomes" id="UP000199110"/>
    </source>
</evidence>
<feature type="domain" description="HTH cro/C1-type" evidence="6">
    <location>
        <begin position="2"/>
        <end position="53"/>
    </location>
</feature>
<dbReference type="PANTHER" id="PTHR30146">
    <property type="entry name" value="LACI-RELATED TRANSCRIPTIONAL REPRESSOR"/>
    <property type="match status" value="1"/>
</dbReference>
<name>A0A1I3GSP3_9RHOB</name>
<evidence type="ECO:0000259" key="6">
    <source>
        <dbReference type="PROSITE" id="PS50943"/>
    </source>
</evidence>
<dbReference type="SUPFAM" id="SSF47413">
    <property type="entry name" value="lambda repressor-like DNA-binding domains"/>
    <property type="match status" value="1"/>
</dbReference>
<dbReference type="Proteomes" id="UP000199110">
    <property type="component" value="Unassembled WGS sequence"/>
</dbReference>
<protein>
    <submittedName>
        <fullName evidence="7">Transcriptional regulator, LacI family</fullName>
    </submittedName>
</protein>
<accession>A0A1I3GSP3</accession>
<evidence type="ECO:0000256" key="4">
    <source>
        <dbReference type="ARBA" id="ARBA00023163"/>
    </source>
</evidence>
<keyword evidence="4" id="KW-0804">Transcription</keyword>
<dbReference type="InterPro" id="IPR046335">
    <property type="entry name" value="LacI/GalR-like_sensor"/>
</dbReference>
<dbReference type="InterPro" id="IPR028082">
    <property type="entry name" value="Peripla_BP_I"/>
</dbReference>
<dbReference type="GO" id="GO:0003700">
    <property type="term" value="F:DNA-binding transcription factor activity"/>
    <property type="evidence" value="ECO:0007669"/>
    <property type="project" value="TreeGrafter"/>
</dbReference>
<evidence type="ECO:0000259" key="5">
    <source>
        <dbReference type="PROSITE" id="PS50932"/>
    </source>
</evidence>
<dbReference type="SMART" id="SM00354">
    <property type="entry name" value="HTH_LACI"/>
    <property type="match status" value="1"/>
</dbReference>